<dbReference type="GO" id="GO:0140662">
    <property type="term" value="F:ATP-dependent protein folding chaperone"/>
    <property type="evidence" value="ECO:0007669"/>
    <property type="project" value="InterPro"/>
</dbReference>
<keyword evidence="4" id="KW-0175">Coiled coil</keyword>
<evidence type="ECO:0000256" key="2">
    <source>
        <dbReference type="ARBA" id="ARBA00022741"/>
    </source>
</evidence>
<feature type="non-terminal residue" evidence="6">
    <location>
        <position position="274"/>
    </location>
</feature>
<evidence type="ECO:0000313" key="7">
    <source>
        <dbReference type="Proteomes" id="UP000681720"/>
    </source>
</evidence>
<feature type="compositionally biased region" description="Polar residues" evidence="5">
    <location>
        <begin position="253"/>
        <end position="263"/>
    </location>
</feature>
<dbReference type="SUPFAM" id="SSF53067">
    <property type="entry name" value="Actin-like ATPase domain"/>
    <property type="match status" value="1"/>
</dbReference>
<keyword evidence="2" id="KW-0547">Nucleotide-binding</keyword>
<evidence type="ECO:0008006" key="8">
    <source>
        <dbReference type="Google" id="ProtNLM"/>
    </source>
</evidence>
<keyword evidence="3" id="KW-0067">ATP-binding</keyword>
<evidence type="ECO:0000313" key="6">
    <source>
        <dbReference type="EMBL" id="CAF5178302.1"/>
    </source>
</evidence>
<dbReference type="InterPro" id="IPR029048">
    <property type="entry name" value="HSP70_C_sf"/>
</dbReference>
<dbReference type="EMBL" id="CAJOBJ010328010">
    <property type="protein sequence ID" value="CAF5178302.1"/>
    <property type="molecule type" value="Genomic_DNA"/>
</dbReference>
<evidence type="ECO:0000256" key="4">
    <source>
        <dbReference type="SAM" id="Coils"/>
    </source>
</evidence>
<dbReference type="InterPro" id="IPR013126">
    <property type="entry name" value="Hsp_70_fam"/>
</dbReference>
<comment type="caution">
    <text evidence="6">The sequence shown here is derived from an EMBL/GenBank/DDBJ whole genome shotgun (WGS) entry which is preliminary data.</text>
</comment>
<dbReference type="Pfam" id="PF00012">
    <property type="entry name" value="HSP70"/>
    <property type="match status" value="1"/>
</dbReference>
<dbReference type="Gene3D" id="2.60.34.10">
    <property type="entry name" value="Substrate Binding Domain Of DNAk, Chain A, domain 1"/>
    <property type="match status" value="2"/>
</dbReference>
<accession>A0A8S3HC69</accession>
<dbReference type="Gene3D" id="3.30.420.40">
    <property type="match status" value="2"/>
</dbReference>
<evidence type="ECO:0000256" key="5">
    <source>
        <dbReference type="SAM" id="MobiDB-lite"/>
    </source>
</evidence>
<sequence length="274" mass="31099">VQQLLSDFFNGKPLNKNINPDEAVAYGAAVQAAILTGDQSEMIKDVLLIDVTPLSMGIETAGGVMTKLIERNQRIPYKKGQLFTTYTDNQPAVTIQVYEGERSMTRDNHLLGKFDLEGILHVTAEDKSTGRNKRIEIKNDKGRLTQAEIQRMVNEAEKYREEDEQARERVNARNHLETYVYSCKLAIQNYSGSCLSESDKSTVLNACEEAQKWLEENRLARKADIEHRYSELERKCQLIMTTIHTGDPDKQQYRQNGTHNGTNGYAGPRVEEVD</sequence>
<gene>
    <name evidence="6" type="ORF">GIL414_LOCUS68441</name>
</gene>
<protein>
    <recommendedName>
        <fullName evidence="8">Heat shock protein 70</fullName>
    </recommendedName>
</protein>
<name>A0A8S3HC69_9BILA</name>
<proteinExistence type="inferred from homology"/>
<dbReference type="PRINTS" id="PR00301">
    <property type="entry name" value="HEATSHOCK70"/>
</dbReference>
<feature type="region of interest" description="Disordered" evidence="5">
    <location>
        <begin position="246"/>
        <end position="274"/>
    </location>
</feature>
<dbReference type="GO" id="GO:0005524">
    <property type="term" value="F:ATP binding"/>
    <property type="evidence" value="ECO:0007669"/>
    <property type="project" value="UniProtKB-KW"/>
</dbReference>
<dbReference type="SUPFAM" id="SSF100920">
    <property type="entry name" value="Heat shock protein 70kD (HSP70), peptide-binding domain"/>
    <property type="match status" value="1"/>
</dbReference>
<dbReference type="AlphaFoldDB" id="A0A8S3HC69"/>
<evidence type="ECO:0000256" key="3">
    <source>
        <dbReference type="ARBA" id="ARBA00022840"/>
    </source>
</evidence>
<feature type="coiled-coil region" evidence="4">
    <location>
        <begin position="142"/>
        <end position="173"/>
    </location>
</feature>
<reference evidence="6" key="1">
    <citation type="submission" date="2021-02" db="EMBL/GenBank/DDBJ databases">
        <authorList>
            <person name="Nowell W R."/>
        </authorList>
    </citation>
    <scope>NUCLEOTIDE SEQUENCE</scope>
</reference>
<dbReference type="Proteomes" id="UP000681720">
    <property type="component" value="Unassembled WGS sequence"/>
</dbReference>
<comment type="similarity">
    <text evidence="1">Belongs to the heat shock protein 70 family.</text>
</comment>
<dbReference type="PANTHER" id="PTHR19375">
    <property type="entry name" value="HEAT SHOCK PROTEIN 70KDA"/>
    <property type="match status" value="1"/>
</dbReference>
<evidence type="ECO:0000256" key="1">
    <source>
        <dbReference type="ARBA" id="ARBA00007381"/>
    </source>
</evidence>
<dbReference type="Gene3D" id="1.20.1270.10">
    <property type="match status" value="1"/>
</dbReference>
<dbReference type="SUPFAM" id="SSF100934">
    <property type="entry name" value="Heat shock protein 70kD (HSP70), C-terminal subdomain"/>
    <property type="match status" value="1"/>
</dbReference>
<organism evidence="6 7">
    <name type="scientific">Rotaria magnacalcarata</name>
    <dbReference type="NCBI Taxonomy" id="392030"/>
    <lineage>
        <taxon>Eukaryota</taxon>
        <taxon>Metazoa</taxon>
        <taxon>Spiralia</taxon>
        <taxon>Gnathifera</taxon>
        <taxon>Rotifera</taxon>
        <taxon>Eurotatoria</taxon>
        <taxon>Bdelloidea</taxon>
        <taxon>Philodinida</taxon>
        <taxon>Philodinidae</taxon>
        <taxon>Rotaria</taxon>
    </lineage>
</organism>
<dbReference type="InterPro" id="IPR043129">
    <property type="entry name" value="ATPase_NBD"/>
</dbReference>
<dbReference type="InterPro" id="IPR029047">
    <property type="entry name" value="HSP70_peptide-bd_sf"/>
</dbReference>